<comment type="caution">
    <text evidence="5">The sequence shown here is derived from an EMBL/GenBank/DDBJ whole genome shotgun (WGS) entry which is preliminary data.</text>
</comment>
<sequence length="329" mass="36696">MDFQKPRVTINEIAELAGVSIATVSRALNNRPGISQKTKEKVQRIITQTGYQPNIFARNIREHQTKLIGLIISDASNEFFKQVSRAVQDQAALAGYSVIMLNSDENPAEEMQAIQILRHYDVSGLIIASTDTHLDYHQLVGDTPTVFFDRAPSPDKQSQFDTLLVNNVSGAELAVSELIRQGASKIGILSSGVSTAGKERQQGYLKALAEYHLPLDQNLIYTSDVKQIKALDYAHELLMTHHCDGIFAADNTLLLVVLQEIKLLHRPNIKVATFDNTAWFDYFKQPVISVKQPTATIGHQAVDLVLKRIKEPTLPAKTRRFSVQLIRRG</sequence>
<accession>A0A1Z5IXL3</accession>
<dbReference type="EMBL" id="BCMI01000019">
    <property type="protein sequence ID" value="GAX06513.1"/>
    <property type="molecule type" value="Genomic_DNA"/>
</dbReference>
<dbReference type="PROSITE" id="PS50932">
    <property type="entry name" value="HTH_LACI_2"/>
    <property type="match status" value="1"/>
</dbReference>
<dbReference type="PRINTS" id="PR00036">
    <property type="entry name" value="HTHLACI"/>
</dbReference>
<dbReference type="EMBL" id="BCMH01000001">
    <property type="protein sequence ID" value="GAX02598.1"/>
    <property type="molecule type" value="Genomic_DNA"/>
</dbReference>
<gene>
    <name evidence="5" type="primary">ccpA_1</name>
    <name evidence="5" type="ORF">IWT140_00195</name>
    <name evidence="6" type="ORF">IWT25_01858</name>
</gene>
<dbReference type="CDD" id="cd01392">
    <property type="entry name" value="HTH_LacI"/>
    <property type="match status" value="1"/>
</dbReference>
<evidence type="ECO:0000313" key="6">
    <source>
        <dbReference type="EMBL" id="GAX06513.1"/>
    </source>
</evidence>
<keyword evidence="2" id="KW-0238">DNA-binding</keyword>
<dbReference type="Pfam" id="PF00356">
    <property type="entry name" value="LacI"/>
    <property type="match status" value="1"/>
</dbReference>
<evidence type="ECO:0000256" key="2">
    <source>
        <dbReference type="ARBA" id="ARBA00023125"/>
    </source>
</evidence>
<reference evidence="7 8" key="1">
    <citation type="submission" date="2015-11" db="EMBL/GenBank/DDBJ databases">
        <title>Draft genome sequences of new species of the genus Lactobacillus isolated from orchardgrass silage.</title>
        <authorList>
            <person name="Tohno M."/>
            <person name="Tanizawa Y."/>
            <person name="Arita M."/>
        </authorList>
    </citation>
    <scope>NUCLEOTIDE SEQUENCE [LARGE SCALE GENOMIC DNA]</scope>
    <source>
        <strain evidence="5 8">IWT140</strain>
        <strain evidence="6 7">IWT25</strain>
    </source>
</reference>
<evidence type="ECO:0000259" key="4">
    <source>
        <dbReference type="PROSITE" id="PS50932"/>
    </source>
</evidence>
<dbReference type="RefSeq" id="WP_089087586.1">
    <property type="nucleotide sequence ID" value="NZ_BCMH01000001.1"/>
</dbReference>
<dbReference type="InterPro" id="IPR028082">
    <property type="entry name" value="Peripla_BP_I"/>
</dbReference>
<dbReference type="SMART" id="SM00354">
    <property type="entry name" value="HTH_LACI"/>
    <property type="match status" value="1"/>
</dbReference>
<dbReference type="GO" id="GO:0000976">
    <property type="term" value="F:transcription cis-regulatory region binding"/>
    <property type="evidence" value="ECO:0007669"/>
    <property type="project" value="TreeGrafter"/>
</dbReference>
<dbReference type="Gene3D" id="3.40.50.2300">
    <property type="match status" value="2"/>
</dbReference>
<evidence type="ECO:0000256" key="3">
    <source>
        <dbReference type="ARBA" id="ARBA00023163"/>
    </source>
</evidence>
<dbReference type="OrthoDB" id="9796186at2"/>
<name>A0A1Z5ILR9_9LACO</name>
<accession>A0A1Z5ILR9</accession>
<organism evidence="5 8">
    <name type="scientific">Secundilactobacillus pentosiphilus</name>
    <dbReference type="NCBI Taxonomy" id="1714682"/>
    <lineage>
        <taxon>Bacteria</taxon>
        <taxon>Bacillati</taxon>
        <taxon>Bacillota</taxon>
        <taxon>Bacilli</taxon>
        <taxon>Lactobacillales</taxon>
        <taxon>Lactobacillaceae</taxon>
        <taxon>Secundilactobacillus</taxon>
    </lineage>
</organism>
<dbReference type="GO" id="GO:0003700">
    <property type="term" value="F:DNA-binding transcription factor activity"/>
    <property type="evidence" value="ECO:0007669"/>
    <property type="project" value="TreeGrafter"/>
</dbReference>
<keyword evidence="1" id="KW-0805">Transcription regulation</keyword>
<evidence type="ECO:0000256" key="1">
    <source>
        <dbReference type="ARBA" id="ARBA00023015"/>
    </source>
</evidence>
<dbReference type="InterPro" id="IPR000843">
    <property type="entry name" value="HTH_LacI"/>
</dbReference>
<dbReference type="Proteomes" id="UP000198430">
    <property type="component" value="Unassembled WGS sequence"/>
</dbReference>
<dbReference type="PANTHER" id="PTHR30146">
    <property type="entry name" value="LACI-RELATED TRANSCRIPTIONAL REPRESSOR"/>
    <property type="match status" value="1"/>
</dbReference>
<feature type="domain" description="HTH lacI-type" evidence="4">
    <location>
        <begin position="8"/>
        <end position="62"/>
    </location>
</feature>
<evidence type="ECO:0000313" key="5">
    <source>
        <dbReference type="EMBL" id="GAX02598.1"/>
    </source>
</evidence>
<dbReference type="Gene3D" id="1.10.260.40">
    <property type="entry name" value="lambda repressor-like DNA-binding domains"/>
    <property type="match status" value="1"/>
</dbReference>
<dbReference type="PANTHER" id="PTHR30146:SF109">
    <property type="entry name" value="HTH-TYPE TRANSCRIPTIONAL REGULATOR GALS"/>
    <property type="match status" value="1"/>
</dbReference>
<dbReference type="PROSITE" id="PS00356">
    <property type="entry name" value="HTH_LACI_1"/>
    <property type="match status" value="1"/>
</dbReference>
<evidence type="ECO:0000313" key="8">
    <source>
        <dbReference type="Proteomes" id="UP000198430"/>
    </source>
</evidence>
<dbReference type="Pfam" id="PF00532">
    <property type="entry name" value="Peripla_BP_1"/>
    <property type="match status" value="1"/>
</dbReference>
<dbReference type="SUPFAM" id="SSF53822">
    <property type="entry name" value="Periplasmic binding protein-like I"/>
    <property type="match status" value="1"/>
</dbReference>
<evidence type="ECO:0000313" key="7">
    <source>
        <dbReference type="Proteomes" id="UP000198414"/>
    </source>
</evidence>
<keyword evidence="3" id="KW-0804">Transcription</keyword>
<protein>
    <submittedName>
        <fullName evidence="5">Catabolite control protein A</fullName>
    </submittedName>
</protein>
<dbReference type="InterPro" id="IPR010982">
    <property type="entry name" value="Lambda_DNA-bd_dom_sf"/>
</dbReference>
<dbReference type="AlphaFoldDB" id="A0A1Z5ILR9"/>
<proteinExistence type="predicted"/>
<dbReference type="SUPFAM" id="SSF47413">
    <property type="entry name" value="lambda repressor-like DNA-binding domains"/>
    <property type="match status" value="1"/>
</dbReference>
<dbReference type="Proteomes" id="UP000198414">
    <property type="component" value="Unassembled WGS sequence"/>
</dbReference>
<keyword evidence="8" id="KW-1185">Reference proteome</keyword>
<dbReference type="InterPro" id="IPR001761">
    <property type="entry name" value="Peripla_BP/Lac1_sug-bd_dom"/>
</dbReference>